<dbReference type="AlphaFoldDB" id="A0A7N0V170"/>
<feature type="region of interest" description="Disordered" evidence="1">
    <location>
        <begin position="116"/>
        <end position="138"/>
    </location>
</feature>
<keyword evidence="3" id="KW-1185">Reference proteome</keyword>
<feature type="compositionally biased region" description="Basic residues" evidence="1">
    <location>
        <begin position="129"/>
        <end position="138"/>
    </location>
</feature>
<evidence type="ECO:0000256" key="1">
    <source>
        <dbReference type="SAM" id="MobiDB-lite"/>
    </source>
</evidence>
<accession>A0A7N0V170</accession>
<reference evidence="2" key="1">
    <citation type="submission" date="2021-01" db="UniProtKB">
        <authorList>
            <consortium name="EnsemblPlants"/>
        </authorList>
    </citation>
    <scope>IDENTIFICATION</scope>
</reference>
<sequence length="156" mass="17647">MKGIPVLSRRHESRRIENTNFCTEDYLVFSLGDDSKGSLPLELSSPASEQNSSPTPSIFQEKKYFIEDEFENSKSALRSGQETVTEIGEEGEESVHSKISDRSSCSFSFPVLSQEWNGSPEEIPNSKRALQHSKNKKKKTTLKKKLKLACFYCCRS</sequence>
<dbReference type="Proteomes" id="UP000594263">
    <property type="component" value="Unplaced"/>
</dbReference>
<feature type="region of interest" description="Disordered" evidence="1">
    <location>
        <begin position="75"/>
        <end position="102"/>
    </location>
</feature>
<protein>
    <submittedName>
        <fullName evidence="2">Uncharacterized protein</fullName>
    </submittedName>
</protein>
<dbReference type="Gramene" id="Kaladp0094s0007.1.v1.1">
    <property type="protein sequence ID" value="Kaladp0094s0007.1.v1.1"/>
    <property type="gene ID" value="Kaladp0094s0007.v1.1"/>
</dbReference>
<proteinExistence type="predicted"/>
<organism evidence="2 3">
    <name type="scientific">Kalanchoe fedtschenkoi</name>
    <name type="common">Lavender scallops</name>
    <name type="synonym">South American air plant</name>
    <dbReference type="NCBI Taxonomy" id="63787"/>
    <lineage>
        <taxon>Eukaryota</taxon>
        <taxon>Viridiplantae</taxon>
        <taxon>Streptophyta</taxon>
        <taxon>Embryophyta</taxon>
        <taxon>Tracheophyta</taxon>
        <taxon>Spermatophyta</taxon>
        <taxon>Magnoliopsida</taxon>
        <taxon>eudicotyledons</taxon>
        <taxon>Gunneridae</taxon>
        <taxon>Pentapetalae</taxon>
        <taxon>Saxifragales</taxon>
        <taxon>Crassulaceae</taxon>
        <taxon>Kalanchoe</taxon>
    </lineage>
</organism>
<name>A0A7N0V170_KALFE</name>
<evidence type="ECO:0000313" key="3">
    <source>
        <dbReference type="Proteomes" id="UP000594263"/>
    </source>
</evidence>
<dbReference type="EnsemblPlants" id="Kaladp0094s0007.1.v1.1">
    <property type="protein sequence ID" value="Kaladp0094s0007.1.v1.1"/>
    <property type="gene ID" value="Kaladp0094s0007.v1.1"/>
</dbReference>
<evidence type="ECO:0000313" key="2">
    <source>
        <dbReference type="EnsemblPlants" id="Kaladp0094s0007.1.v1.1"/>
    </source>
</evidence>